<dbReference type="SUPFAM" id="SSF81321">
    <property type="entry name" value="Family A G protein-coupled receptor-like"/>
    <property type="match status" value="1"/>
</dbReference>
<keyword evidence="7 9" id="KW-0675">Receptor</keyword>
<dbReference type="GO" id="GO:0016020">
    <property type="term" value="C:membrane"/>
    <property type="evidence" value="ECO:0007669"/>
    <property type="project" value="UniProtKB-SubCell"/>
</dbReference>
<organism evidence="9 10">
    <name type="scientific">Daphnia magna</name>
    <dbReference type="NCBI Taxonomy" id="35525"/>
    <lineage>
        <taxon>Eukaryota</taxon>
        <taxon>Metazoa</taxon>
        <taxon>Ecdysozoa</taxon>
        <taxon>Arthropoda</taxon>
        <taxon>Crustacea</taxon>
        <taxon>Branchiopoda</taxon>
        <taxon>Diplostraca</taxon>
        <taxon>Cladocera</taxon>
        <taxon>Anomopoda</taxon>
        <taxon>Daphniidae</taxon>
        <taxon>Daphnia</taxon>
    </lineage>
</organism>
<proteinExistence type="inferred from homology"/>
<dbReference type="OrthoDB" id="9046662at2759"/>
<keyword evidence="4" id="KW-1133">Transmembrane helix</keyword>
<comment type="similarity">
    <text evidence="2">Belongs to the G-protein coupled receptor 1 family.</text>
</comment>
<gene>
    <name evidence="9" type="ORF">APZ42_022959</name>
</gene>
<comment type="subcellular location">
    <subcellularLocation>
        <location evidence="1">Membrane</location>
        <topology evidence="1">Multi-pass membrane protein</topology>
    </subcellularLocation>
</comment>
<evidence type="ECO:0000256" key="5">
    <source>
        <dbReference type="ARBA" id="ARBA00023040"/>
    </source>
</evidence>
<keyword evidence="8" id="KW-0807">Transducer</keyword>
<protein>
    <submittedName>
        <fullName evidence="9">Putative NPFG-protein-coupled receptor</fullName>
    </submittedName>
</protein>
<evidence type="ECO:0000256" key="7">
    <source>
        <dbReference type="ARBA" id="ARBA00023170"/>
    </source>
</evidence>
<keyword evidence="3" id="KW-0812">Transmembrane</keyword>
<evidence type="ECO:0000256" key="4">
    <source>
        <dbReference type="ARBA" id="ARBA00022989"/>
    </source>
</evidence>
<evidence type="ECO:0000256" key="6">
    <source>
        <dbReference type="ARBA" id="ARBA00023136"/>
    </source>
</evidence>
<sequence>MKWISNSTLELRTGELDSSLFNLSFTTDGSNSTSDPAVELDMSVIERFRSNRRVNDLAFFCLVAAYCILIIFGTIGNSLVVYVVARQPAMRTARNVFVVNLAISDLLLCLITMPL</sequence>
<dbReference type="Proteomes" id="UP000076858">
    <property type="component" value="Unassembled WGS sequence"/>
</dbReference>
<keyword evidence="10" id="KW-1185">Reference proteome</keyword>
<dbReference type="PANTHER" id="PTHR24235:SF30">
    <property type="entry name" value="NEUROPEPTIDE F RECEPTOR"/>
    <property type="match status" value="1"/>
</dbReference>
<dbReference type="EMBL" id="LRGB01001363">
    <property type="protein sequence ID" value="KZS12130.1"/>
    <property type="molecule type" value="Genomic_DNA"/>
</dbReference>
<evidence type="ECO:0000313" key="9">
    <source>
        <dbReference type="EMBL" id="KZS12130.1"/>
    </source>
</evidence>
<evidence type="ECO:0000256" key="8">
    <source>
        <dbReference type="ARBA" id="ARBA00023224"/>
    </source>
</evidence>
<dbReference type="InterPro" id="IPR017452">
    <property type="entry name" value="GPCR_Rhodpsn_7TM"/>
</dbReference>
<reference evidence="9 10" key="1">
    <citation type="submission" date="2016-03" db="EMBL/GenBank/DDBJ databases">
        <title>EvidentialGene: Evidence-directed Construction of Genes on Genomes.</title>
        <authorList>
            <person name="Gilbert D.G."/>
            <person name="Choi J.-H."/>
            <person name="Mockaitis K."/>
            <person name="Colbourne J."/>
            <person name="Pfrender M."/>
        </authorList>
    </citation>
    <scope>NUCLEOTIDE SEQUENCE [LARGE SCALE GENOMIC DNA]</scope>
    <source>
        <strain evidence="9 10">Xinb3</strain>
        <tissue evidence="9">Complete organism</tissue>
    </source>
</reference>
<dbReference type="AlphaFoldDB" id="A0A0P6A8G7"/>
<feature type="non-terminal residue" evidence="9">
    <location>
        <position position="115"/>
    </location>
</feature>
<dbReference type="PRINTS" id="PR00237">
    <property type="entry name" value="GPCRRHODOPSN"/>
</dbReference>
<evidence type="ECO:0000313" key="10">
    <source>
        <dbReference type="Proteomes" id="UP000076858"/>
    </source>
</evidence>
<keyword evidence="6" id="KW-0472">Membrane</keyword>
<evidence type="ECO:0000256" key="2">
    <source>
        <dbReference type="ARBA" id="ARBA00010663"/>
    </source>
</evidence>
<dbReference type="Pfam" id="PF00001">
    <property type="entry name" value="7tm_1"/>
    <property type="match status" value="1"/>
</dbReference>
<accession>A0A0P6A8G7</accession>
<dbReference type="InterPro" id="IPR000276">
    <property type="entry name" value="GPCR_Rhodpsn"/>
</dbReference>
<name>A0A0P6A8G7_9CRUS</name>
<dbReference type="STRING" id="35525.A0A0P6A8G7"/>
<evidence type="ECO:0000256" key="3">
    <source>
        <dbReference type="ARBA" id="ARBA00022692"/>
    </source>
</evidence>
<comment type="caution">
    <text evidence="9">The sequence shown here is derived from an EMBL/GenBank/DDBJ whole genome shotgun (WGS) entry which is preliminary data.</text>
</comment>
<evidence type="ECO:0000256" key="1">
    <source>
        <dbReference type="ARBA" id="ARBA00004141"/>
    </source>
</evidence>
<dbReference type="PANTHER" id="PTHR24235">
    <property type="entry name" value="NEUROPEPTIDE Y RECEPTOR"/>
    <property type="match status" value="1"/>
</dbReference>
<dbReference type="PROSITE" id="PS50262">
    <property type="entry name" value="G_PROTEIN_RECEP_F1_2"/>
    <property type="match status" value="1"/>
</dbReference>
<dbReference type="GO" id="GO:0004930">
    <property type="term" value="F:G protein-coupled receptor activity"/>
    <property type="evidence" value="ECO:0007669"/>
    <property type="project" value="UniProtKB-KW"/>
</dbReference>
<dbReference type="Gene3D" id="1.20.1070.10">
    <property type="entry name" value="Rhodopsin 7-helix transmembrane proteins"/>
    <property type="match status" value="1"/>
</dbReference>
<keyword evidence="5" id="KW-0297">G-protein coupled receptor</keyword>